<dbReference type="InterPro" id="IPR036259">
    <property type="entry name" value="MFS_trans_sf"/>
</dbReference>
<dbReference type="InterPro" id="IPR011701">
    <property type="entry name" value="MFS"/>
</dbReference>
<keyword evidence="3" id="KW-0813">Transport</keyword>
<protein>
    <submittedName>
        <fullName evidence="10">MFS transporter, DHA1 family, bicyclomycin/chloramphenicol resistance protein</fullName>
    </submittedName>
</protein>
<feature type="transmembrane region" description="Helical" evidence="8">
    <location>
        <begin position="174"/>
        <end position="199"/>
    </location>
</feature>
<dbReference type="InterPro" id="IPR004812">
    <property type="entry name" value="Efflux_drug-R_Bcr/CmlA"/>
</dbReference>
<keyword evidence="5 8" id="KW-0812">Transmembrane</keyword>
<feature type="transmembrane region" description="Helical" evidence="8">
    <location>
        <begin position="408"/>
        <end position="428"/>
    </location>
</feature>
<evidence type="ECO:0000259" key="9">
    <source>
        <dbReference type="PROSITE" id="PS50850"/>
    </source>
</evidence>
<evidence type="ECO:0000256" key="7">
    <source>
        <dbReference type="ARBA" id="ARBA00023136"/>
    </source>
</evidence>
<keyword evidence="4" id="KW-1003">Cell membrane</keyword>
<evidence type="ECO:0000256" key="2">
    <source>
        <dbReference type="ARBA" id="ARBA00006236"/>
    </source>
</evidence>
<dbReference type="PANTHER" id="PTHR23502:SF132">
    <property type="entry name" value="POLYAMINE TRANSPORTER 2-RELATED"/>
    <property type="match status" value="1"/>
</dbReference>
<evidence type="ECO:0000313" key="10">
    <source>
        <dbReference type="EMBL" id="SDQ24808.1"/>
    </source>
</evidence>
<accession>A0A1H0ZBL2</accession>
<feature type="transmembrane region" description="Helical" evidence="8">
    <location>
        <begin position="285"/>
        <end position="308"/>
    </location>
</feature>
<feature type="transmembrane region" description="Helical" evidence="8">
    <location>
        <begin position="205"/>
        <end position="224"/>
    </location>
</feature>
<feature type="transmembrane region" description="Helical" evidence="8">
    <location>
        <begin position="85"/>
        <end position="105"/>
    </location>
</feature>
<evidence type="ECO:0000256" key="1">
    <source>
        <dbReference type="ARBA" id="ARBA00004651"/>
    </source>
</evidence>
<feature type="transmembrane region" description="Helical" evidence="8">
    <location>
        <begin position="145"/>
        <end position="162"/>
    </location>
</feature>
<dbReference type="Pfam" id="PF07690">
    <property type="entry name" value="MFS_1"/>
    <property type="match status" value="1"/>
</dbReference>
<dbReference type="AlphaFoldDB" id="A0A1H0ZBL2"/>
<feature type="transmembrane region" description="Helical" evidence="8">
    <location>
        <begin position="383"/>
        <end position="402"/>
    </location>
</feature>
<dbReference type="PANTHER" id="PTHR23502">
    <property type="entry name" value="MAJOR FACILITATOR SUPERFAMILY"/>
    <property type="match status" value="1"/>
</dbReference>
<feature type="transmembrane region" description="Helical" evidence="8">
    <location>
        <begin position="320"/>
        <end position="340"/>
    </location>
</feature>
<evidence type="ECO:0000256" key="8">
    <source>
        <dbReference type="SAM" id="Phobius"/>
    </source>
</evidence>
<evidence type="ECO:0000256" key="3">
    <source>
        <dbReference type="ARBA" id="ARBA00022448"/>
    </source>
</evidence>
<evidence type="ECO:0000256" key="5">
    <source>
        <dbReference type="ARBA" id="ARBA00022692"/>
    </source>
</evidence>
<feature type="transmembrane region" description="Helical" evidence="8">
    <location>
        <begin position="45"/>
        <end position="65"/>
    </location>
</feature>
<sequence>MWTALDTWRRNTLQLLVSRYASYSHELLPERVWIMAMTAQRTTPAMSGPLLAVLALLAAAAPLSSDMYLASLPMIATDLGVRASGAQLTLTALLLGIALGQLAFGPLSDRYGRIRPLMVGIAIAVVACVAAALAQDIWFLVGARFVQGFAAAAGIVIGRAIISDLNAGTGAARAFTLLLTISSLAPVLAPLLGSVLLAAGSWRSIFWVLAGIFAVMLGGVLLLVRETHPPHARDKAALLAAGDVVRRAFKGGLFPAYVLQFAFTFGVIISYISASSFVYQNLMGFSAIGYGAAAAVNALGMMTCGLVSVRLIRRFAVRRIIAAALTAQLIMTAAIFVLVLSDVPAIWAALPIFFAISCTGFLMGNTTSLAIGTVRQAAGQGSAVLGASQFVLGAIVTPLAGIGGGFTAVPMAILMLGCCLCAGALFLVSGRIEARMTGGT</sequence>
<comment type="subcellular location">
    <subcellularLocation>
        <location evidence="1">Cell membrane</location>
        <topology evidence="1">Multi-pass membrane protein</topology>
    </subcellularLocation>
</comment>
<dbReference type="SUPFAM" id="SSF103473">
    <property type="entry name" value="MFS general substrate transporter"/>
    <property type="match status" value="1"/>
</dbReference>
<dbReference type="EMBL" id="FNKH01000002">
    <property type="protein sequence ID" value="SDQ24808.1"/>
    <property type="molecule type" value="Genomic_DNA"/>
</dbReference>
<dbReference type="InterPro" id="IPR020846">
    <property type="entry name" value="MFS_dom"/>
</dbReference>
<feature type="domain" description="Major facilitator superfamily (MFS) profile" evidence="9">
    <location>
        <begin position="50"/>
        <end position="435"/>
    </location>
</feature>
<gene>
    <name evidence="10" type="ORF">SAMN04489742_0255</name>
</gene>
<feature type="transmembrane region" description="Helical" evidence="8">
    <location>
        <begin position="256"/>
        <end position="279"/>
    </location>
</feature>
<dbReference type="Proteomes" id="UP000181917">
    <property type="component" value="Unassembled WGS sequence"/>
</dbReference>
<reference evidence="10 11" key="1">
    <citation type="submission" date="2016-10" db="EMBL/GenBank/DDBJ databases">
        <authorList>
            <person name="de Groot N.N."/>
        </authorList>
    </citation>
    <scope>NUCLEOTIDE SEQUENCE [LARGE SCALE GENOMIC DNA]</scope>
    <source>
        <strain evidence="10 11">DSM 20117</strain>
    </source>
</reference>
<keyword evidence="7 8" id="KW-0472">Membrane</keyword>
<dbReference type="GO" id="GO:0005886">
    <property type="term" value="C:plasma membrane"/>
    <property type="evidence" value="ECO:0007669"/>
    <property type="project" value="UniProtKB-SubCell"/>
</dbReference>
<name>A0A1H0ZBL2_9MICC</name>
<keyword evidence="6 8" id="KW-1133">Transmembrane helix</keyword>
<organism evidence="10 11">
    <name type="scientific">Crystallibacter crystallopoietes</name>
    <dbReference type="NCBI Taxonomy" id="37928"/>
    <lineage>
        <taxon>Bacteria</taxon>
        <taxon>Bacillati</taxon>
        <taxon>Actinomycetota</taxon>
        <taxon>Actinomycetes</taxon>
        <taxon>Micrococcales</taxon>
        <taxon>Micrococcaceae</taxon>
        <taxon>Crystallibacter</taxon>
    </lineage>
</organism>
<keyword evidence="11" id="KW-1185">Reference proteome</keyword>
<dbReference type="GO" id="GO:0042910">
    <property type="term" value="F:xenobiotic transmembrane transporter activity"/>
    <property type="evidence" value="ECO:0007669"/>
    <property type="project" value="InterPro"/>
</dbReference>
<dbReference type="NCBIfam" id="TIGR00710">
    <property type="entry name" value="efflux_Bcr_CflA"/>
    <property type="match status" value="1"/>
</dbReference>
<evidence type="ECO:0000256" key="6">
    <source>
        <dbReference type="ARBA" id="ARBA00022989"/>
    </source>
</evidence>
<proteinExistence type="inferred from homology"/>
<evidence type="ECO:0000313" key="11">
    <source>
        <dbReference type="Proteomes" id="UP000181917"/>
    </source>
</evidence>
<feature type="transmembrane region" description="Helical" evidence="8">
    <location>
        <begin position="346"/>
        <end position="371"/>
    </location>
</feature>
<evidence type="ECO:0000256" key="4">
    <source>
        <dbReference type="ARBA" id="ARBA00022475"/>
    </source>
</evidence>
<dbReference type="GO" id="GO:1990961">
    <property type="term" value="P:xenobiotic detoxification by transmembrane export across the plasma membrane"/>
    <property type="evidence" value="ECO:0007669"/>
    <property type="project" value="InterPro"/>
</dbReference>
<dbReference type="Gene3D" id="1.20.1720.10">
    <property type="entry name" value="Multidrug resistance protein D"/>
    <property type="match status" value="1"/>
</dbReference>
<dbReference type="PROSITE" id="PS50850">
    <property type="entry name" value="MFS"/>
    <property type="match status" value="1"/>
</dbReference>
<feature type="transmembrane region" description="Helical" evidence="8">
    <location>
        <begin position="117"/>
        <end position="139"/>
    </location>
</feature>
<comment type="similarity">
    <text evidence="2">Belongs to the major facilitator superfamily. Bcr/CmlA family.</text>
</comment>